<proteinExistence type="predicted"/>
<name>A0A8J2XZH4_9BURK</name>
<keyword evidence="1" id="KW-0812">Transmembrane</keyword>
<accession>A0A8J2XZH4</accession>
<dbReference type="Proteomes" id="UP000620266">
    <property type="component" value="Unassembled WGS sequence"/>
</dbReference>
<reference evidence="2" key="2">
    <citation type="submission" date="2020-09" db="EMBL/GenBank/DDBJ databases">
        <authorList>
            <person name="Sun Q."/>
            <person name="Sedlacek I."/>
        </authorList>
    </citation>
    <scope>NUCLEOTIDE SEQUENCE</scope>
    <source>
        <strain evidence="2">CCM 7086</strain>
    </source>
</reference>
<feature type="transmembrane region" description="Helical" evidence="1">
    <location>
        <begin position="14"/>
        <end position="36"/>
    </location>
</feature>
<dbReference type="RefSeq" id="WP_188396072.1">
    <property type="nucleotide sequence ID" value="NZ_BMCG01000003.1"/>
</dbReference>
<dbReference type="NCBIfam" id="TIGR02523">
    <property type="entry name" value="type_IV_pilV"/>
    <property type="match status" value="1"/>
</dbReference>
<dbReference type="InterPro" id="IPR012902">
    <property type="entry name" value="N_methyl_site"/>
</dbReference>
<comment type="caution">
    <text evidence="2">The sequence shown here is derived from an EMBL/GenBank/DDBJ whole genome shotgun (WGS) entry which is preliminary data.</text>
</comment>
<keyword evidence="1" id="KW-0472">Membrane</keyword>
<dbReference type="Pfam" id="PF07963">
    <property type="entry name" value="N_methyl"/>
    <property type="match status" value="1"/>
</dbReference>
<protein>
    <recommendedName>
        <fullName evidence="4">Type IV pilus modification protein PilV</fullName>
    </recommendedName>
</protein>
<gene>
    <name evidence="2" type="ORF">GCM10007205_20150</name>
</gene>
<keyword evidence="3" id="KW-1185">Reference proteome</keyword>
<organism evidence="2 3">
    <name type="scientific">Oxalicibacterium flavum</name>
    <dbReference type="NCBI Taxonomy" id="179467"/>
    <lineage>
        <taxon>Bacteria</taxon>
        <taxon>Pseudomonadati</taxon>
        <taxon>Pseudomonadota</taxon>
        <taxon>Betaproteobacteria</taxon>
        <taxon>Burkholderiales</taxon>
        <taxon>Oxalobacteraceae</taxon>
        <taxon>Oxalicibacterium</taxon>
    </lineage>
</organism>
<dbReference type="NCBIfam" id="TIGR02532">
    <property type="entry name" value="IV_pilin_GFxxxE"/>
    <property type="match status" value="1"/>
</dbReference>
<evidence type="ECO:0000256" key="1">
    <source>
        <dbReference type="SAM" id="Phobius"/>
    </source>
</evidence>
<evidence type="ECO:0000313" key="2">
    <source>
        <dbReference type="EMBL" id="GGC10922.1"/>
    </source>
</evidence>
<dbReference type="InterPro" id="IPR013362">
    <property type="entry name" value="Pilus_4_PilV"/>
</dbReference>
<evidence type="ECO:0008006" key="4">
    <source>
        <dbReference type="Google" id="ProtNLM"/>
    </source>
</evidence>
<keyword evidence="1" id="KW-1133">Transmembrane helix</keyword>
<sequence>MTASANDGFSLIEVLVSVFVLTVGVLASSALHLTALQTAQHSALQTRALHLAVDLAEHMQSHAMPLMPEGEGLVFDTGEAGEWLQRIGRELPDGRALVCRDASPWNEAGGRLTWDCLPDGMHGEGPLVIKIGWRDRAQADSSTADVPRVALAVGPAYP</sequence>
<dbReference type="EMBL" id="BMCG01000003">
    <property type="protein sequence ID" value="GGC10922.1"/>
    <property type="molecule type" value="Genomic_DNA"/>
</dbReference>
<reference evidence="2" key="1">
    <citation type="journal article" date="2014" name="Int. J. Syst. Evol. Microbiol.">
        <title>Complete genome sequence of Corynebacterium casei LMG S-19264T (=DSM 44701T), isolated from a smear-ripened cheese.</title>
        <authorList>
            <consortium name="US DOE Joint Genome Institute (JGI-PGF)"/>
            <person name="Walter F."/>
            <person name="Albersmeier A."/>
            <person name="Kalinowski J."/>
            <person name="Ruckert C."/>
        </authorList>
    </citation>
    <scope>NUCLEOTIDE SEQUENCE</scope>
    <source>
        <strain evidence="2">CCM 7086</strain>
    </source>
</reference>
<evidence type="ECO:0000313" key="3">
    <source>
        <dbReference type="Proteomes" id="UP000620266"/>
    </source>
</evidence>
<dbReference type="AlphaFoldDB" id="A0A8J2XZH4"/>